<evidence type="ECO:0000256" key="4">
    <source>
        <dbReference type="ARBA" id="ARBA00022679"/>
    </source>
</evidence>
<keyword evidence="5" id="KW-0472">Membrane</keyword>
<evidence type="ECO:0000256" key="2">
    <source>
        <dbReference type="ARBA" id="ARBA00007647"/>
    </source>
</evidence>
<dbReference type="Proteomes" id="UP000054558">
    <property type="component" value="Unassembled WGS sequence"/>
</dbReference>
<reference evidence="7 8" key="1">
    <citation type="journal article" date="2014" name="Nat. Commun.">
        <title>Klebsormidium flaccidum genome reveals primary factors for plant terrestrial adaptation.</title>
        <authorList>
            <person name="Hori K."/>
            <person name="Maruyama F."/>
            <person name="Fujisawa T."/>
            <person name="Togashi T."/>
            <person name="Yamamoto N."/>
            <person name="Seo M."/>
            <person name="Sato S."/>
            <person name="Yamada T."/>
            <person name="Mori H."/>
            <person name="Tajima N."/>
            <person name="Moriyama T."/>
            <person name="Ikeuchi M."/>
            <person name="Watanabe M."/>
            <person name="Wada H."/>
            <person name="Kobayashi K."/>
            <person name="Saito M."/>
            <person name="Masuda T."/>
            <person name="Sasaki-Sekimoto Y."/>
            <person name="Mashiguchi K."/>
            <person name="Awai K."/>
            <person name="Shimojima M."/>
            <person name="Masuda S."/>
            <person name="Iwai M."/>
            <person name="Nobusawa T."/>
            <person name="Narise T."/>
            <person name="Kondo S."/>
            <person name="Saito H."/>
            <person name="Sato R."/>
            <person name="Murakawa M."/>
            <person name="Ihara Y."/>
            <person name="Oshima-Yamada Y."/>
            <person name="Ohtaka K."/>
            <person name="Satoh M."/>
            <person name="Sonobe K."/>
            <person name="Ishii M."/>
            <person name="Ohtani R."/>
            <person name="Kanamori-Sato M."/>
            <person name="Honoki R."/>
            <person name="Miyazaki D."/>
            <person name="Mochizuki H."/>
            <person name="Umetsu J."/>
            <person name="Higashi K."/>
            <person name="Shibata D."/>
            <person name="Kamiya Y."/>
            <person name="Sato N."/>
            <person name="Nakamura Y."/>
            <person name="Tabata S."/>
            <person name="Ida S."/>
            <person name="Kurokawa K."/>
            <person name="Ohta H."/>
        </authorList>
    </citation>
    <scope>NUCLEOTIDE SEQUENCE [LARGE SCALE GENOMIC DNA]</scope>
    <source>
        <strain evidence="7 8">NIES-2285</strain>
    </source>
</reference>
<evidence type="ECO:0000313" key="8">
    <source>
        <dbReference type="Proteomes" id="UP000054558"/>
    </source>
</evidence>
<dbReference type="OrthoDB" id="531635at2759"/>
<dbReference type="EC" id="2.4.1.-" evidence="6"/>
<name>A0A1Y1HTH2_KLENI</name>
<evidence type="ECO:0000256" key="6">
    <source>
        <dbReference type="RuleBase" id="RU366017"/>
    </source>
</evidence>
<dbReference type="OMA" id="CAWIAHI"/>
<comment type="subcellular location">
    <subcellularLocation>
        <location evidence="1">Membrane</location>
    </subcellularLocation>
</comment>
<evidence type="ECO:0000256" key="1">
    <source>
        <dbReference type="ARBA" id="ARBA00004370"/>
    </source>
</evidence>
<evidence type="ECO:0000313" key="7">
    <source>
        <dbReference type="EMBL" id="GAQ81924.1"/>
    </source>
</evidence>
<gene>
    <name evidence="7" type="ORF">KFL_000940330</name>
</gene>
<evidence type="ECO:0000256" key="3">
    <source>
        <dbReference type="ARBA" id="ARBA00022676"/>
    </source>
</evidence>
<evidence type="ECO:0000256" key="5">
    <source>
        <dbReference type="ARBA" id="ARBA00023136"/>
    </source>
</evidence>
<accession>A0A1Y1HTH2</accession>
<comment type="similarity">
    <text evidence="2 6">Belongs to the glycosyltransferase 92 family.</text>
</comment>
<dbReference type="AlphaFoldDB" id="A0A1Y1HTH2"/>
<proteinExistence type="inferred from homology"/>
<organism evidence="7 8">
    <name type="scientific">Klebsormidium nitens</name>
    <name type="common">Green alga</name>
    <name type="synonym">Ulothrix nitens</name>
    <dbReference type="NCBI Taxonomy" id="105231"/>
    <lineage>
        <taxon>Eukaryota</taxon>
        <taxon>Viridiplantae</taxon>
        <taxon>Streptophyta</taxon>
        <taxon>Klebsormidiophyceae</taxon>
        <taxon>Klebsormidiales</taxon>
        <taxon>Klebsormidiaceae</taxon>
        <taxon>Klebsormidium</taxon>
    </lineage>
</organism>
<dbReference type="Pfam" id="PF01697">
    <property type="entry name" value="Glyco_transf_92"/>
    <property type="match status" value="1"/>
</dbReference>
<dbReference type="EMBL" id="DF237043">
    <property type="protein sequence ID" value="GAQ81924.1"/>
    <property type="molecule type" value="Genomic_DNA"/>
</dbReference>
<sequence>MLTSASVSTWVHGRGWRRARRVMQLDSEAAPWPALHSRWNPQKAGLAALLASPQHTEALPLVSYAERMSVEHYTFPGQIPGYENVTDNISGDVGPPATVVLHLFVKCVLQPSGREVLCAGWGFVEATEGVPILHRHIAQPEAIRNWRPRIEIRTGVPNARRIYPLTVAKADDETDIRPFHFEGELPLSLRDQVPEIRVDDWPRFHYFRNLEAPEVPPPHATPEKTLLLLSSFYYEPPRGSYALAAQLLVHHVRHHVGMGLAGEIVYVQHHYVPELLKHAELVDYVSRGQLQIIVWDSFPKYDTPGFPTTDQPLQYSHALLENWGRGLRILVADVDEFLVTPHRGNVSTVLACARGADQARLRRFDVMCSGERCPGDGQSEVDLWTSPEPHPLRHYNLIDRSAMSTFFGRLPKVIVSPERVRHFYVHEGVVVAGGADVEVREGCAFLAHVLCLYSKRSDKVNFELDTSWHWLFENLD</sequence>
<protein>
    <recommendedName>
        <fullName evidence="6">Glycosyltransferase family 92 protein</fullName>
        <ecNumber evidence="6">2.4.1.-</ecNumber>
    </recommendedName>
</protein>
<dbReference type="GO" id="GO:0016020">
    <property type="term" value="C:membrane"/>
    <property type="evidence" value="ECO:0007669"/>
    <property type="project" value="UniProtKB-SubCell"/>
</dbReference>
<keyword evidence="8" id="KW-1185">Reference proteome</keyword>
<keyword evidence="4 6" id="KW-0808">Transferase</keyword>
<dbReference type="InterPro" id="IPR008166">
    <property type="entry name" value="Glyco_transf_92"/>
</dbReference>
<dbReference type="GO" id="GO:0016757">
    <property type="term" value="F:glycosyltransferase activity"/>
    <property type="evidence" value="ECO:0007669"/>
    <property type="project" value="UniProtKB-UniRule"/>
</dbReference>
<keyword evidence="3 6" id="KW-0328">Glycosyltransferase</keyword>